<reference evidence="1 2" key="1">
    <citation type="submission" date="2019-04" db="EMBL/GenBank/DDBJ databases">
        <title>Niastella caeni sp. nov., isolated from activated sludge.</title>
        <authorList>
            <person name="Sheng M."/>
        </authorList>
    </citation>
    <scope>NUCLEOTIDE SEQUENCE [LARGE SCALE GENOMIC DNA]</scope>
    <source>
        <strain evidence="1 2">HX-2-15</strain>
    </source>
</reference>
<comment type="caution">
    <text evidence="1">The sequence shown here is derived from an EMBL/GenBank/DDBJ whole genome shotgun (WGS) entry which is preliminary data.</text>
</comment>
<keyword evidence="2" id="KW-1185">Reference proteome</keyword>
<dbReference type="OrthoDB" id="679736at2"/>
<gene>
    <name evidence="1" type="ORF">FAM09_26770</name>
</gene>
<accession>A0A4S8HE52</accession>
<evidence type="ECO:0000313" key="2">
    <source>
        <dbReference type="Proteomes" id="UP000306918"/>
    </source>
</evidence>
<protein>
    <submittedName>
        <fullName evidence="1">Uncharacterized protein</fullName>
    </submittedName>
</protein>
<dbReference type="RefSeq" id="WP_136580241.1">
    <property type="nucleotide sequence ID" value="NZ_STFF01000011.1"/>
</dbReference>
<proteinExistence type="predicted"/>
<sequence>MRIKDFSIKDTLTATDILDIIKLVGKNKDLIIVKNDGIRENDQYSVIIISSNNPEKSFRCDNDSLQEAMKNVLKEYVMNI</sequence>
<evidence type="ECO:0000313" key="1">
    <source>
        <dbReference type="EMBL" id="THU32399.1"/>
    </source>
</evidence>
<organism evidence="1 2">
    <name type="scientific">Niastella caeni</name>
    <dbReference type="NCBI Taxonomy" id="2569763"/>
    <lineage>
        <taxon>Bacteria</taxon>
        <taxon>Pseudomonadati</taxon>
        <taxon>Bacteroidota</taxon>
        <taxon>Chitinophagia</taxon>
        <taxon>Chitinophagales</taxon>
        <taxon>Chitinophagaceae</taxon>
        <taxon>Niastella</taxon>
    </lineage>
</organism>
<dbReference type="AlphaFoldDB" id="A0A4S8HE52"/>
<dbReference type="Proteomes" id="UP000306918">
    <property type="component" value="Unassembled WGS sequence"/>
</dbReference>
<name>A0A4S8HE52_9BACT</name>
<dbReference type="EMBL" id="STFF01000011">
    <property type="protein sequence ID" value="THU32399.1"/>
    <property type="molecule type" value="Genomic_DNA"/>
</dbReference>